<keyword evidence="1" id="KW-1133">Transmembrane helix</keyword>
<evidence type="ECO:0000259" key="2">
    <source>
        <dbReference type="Pfam" id="PF13785"/>
    </source>
</evidence>
<keyword evidence="1" id="KW-0472">Membrane</keyword>
<dbReference type="AlphaFoldDB" id="A0A916Z2F2"/>
<gene>
    <name evidence="3" type="ORF">GCM10011514_38150</name>
</gene>
<comment type="caution">
    <text evidence="3">The sequence shown here is derived from an EMBL/GenBank/DDBJ whole genome shotgun (WGS) entry which is preliminary data.</text>
</comment>
<protein>
    <recommendedName>
        <fullName evidence="2">DUF4178 domain-containing protein</fullName>
    </recommendedName>
</protein>
<organism evidence="3 4">
    <name type="scientific">Emticicia aquatilis</name>
    <dbReference type="NCBI Taxonomy" id="1537369"/>
    <lineage>
        <taxon>Bacteria</taxon>
        <taxon>Pseudomonadati</taxon>
        <taxon>Bacteroidota</taxon>
        <taxon>Cytophagia</taxon>
        <taxon>Cytophagales</taxon>
        <taxon>Leadbetterellaceae</taxon>
        <taxon>Emticicia</taxon>
    </lineage>
</organism>
<evidence type="ECO:0000313" key="4">
    <source>
        <dbReference type="Proteomes" id="UP000609064"/>
    </source>
</evidence>
<dbReference type="InterPro" id="IPR025235">
    <property type="entry name" value="DUF4178"/>
</dbReference>
<feature type="transmembrane region" description="Helical" evidence="1">
    <location>
        <begin position="210"/>
        <end position="230"/>
    </location>
</feature>
<accession>A0A916Z2F2</accession>
<dbReference type="Proteomes" id="UP000609064">
    <property type="component" value="Unassembled WGS sequence"/>
</dbReference>
<proteinExistence type="predicted"/>
<reference evidence="3" key="1">
    <citation type="journal article" date="2014" name="Int. J. Syst. Evol. Microbiol.">
        <title>Complete genome sequence of Corynebacterium casei LMG S-19264T (=DSM 44701T), isolated from a smear-ripened cheese.</title>
        <authorList>
            <consortium name="US DOE Joint Genome Institute (JGI-PGF)"/>
            <person name="Walter F."/>
            <person name="Albersmeier A."/>
            <person name="Kalinowski J."/>
            <person name="Ruckert C."/>
        </authorList>
    </citation>
    <scope>NUCLEOTIDE SEQUENCE</scope>
    <source>
        <strain evidence="3">CGMCC 1.15958</strain>
    </source>
</reference>
<evidence type="ECO:0000313" key="3">
    <source>
        <dbReference type="EMBL" id="GGD70443.1"/>
    </source>
</evidence>
<keyword evidence="4" id="KW-1185">Reference proteome</keyword>
<name>A0A916Z2F2_9BACT</name>
<keyword evidence="1" id="KW-0812">Transmembrane</keyword>
<dbReference type="EMBL" id="BMKK01000008">
    <property type="protein sequence ID" value="GGD70443.1"/>
    <property type="molecule type" value="Genomic_DNA"/>
</dbReference>
<reference evidence="3" key="2">
    <citation type="submission" date="2020-09" db="EMBL/GenBank/DDBJ databases">
        <authorList>
            <person name="Sun Q."/>
            <person name="Zhou Y."/>
        </authorList>
    </citation>
    <scope>NUCLEOTIDE SEQUENCE</scope>
    <source>
        <strain evidence="3">CGMCC 1.15958</strain>
    </source>
</reference>
<sequence length="410" mass="46869">MNDNDTFVACSKCFSYQEVTENGMKFLSSFKSSNRPKEVCFELGQSIRVNGTTYTITGITQRNDGTNLRINWREYVLNDGIQERFLNEYNGNWQLVWALNEKSPLTGNYNLFQKYYQDVNWAVGGFNFDVVDTNRIYSKEYISPPQILIEEVYRTSNGKESNSEWYEGEYVDNNEIYQEYLSLGNSTTFPSKIGVGATEPYKSQFYYKDALKMSLIAFAVILTIQLYFMATSPTTTVFRETFSVADLKIDSTSTNLTSAKPIVSKSFSIDKTGKIEIELTSGVDNSWLESNITMVNESTLQELPIVIGNEFYHGYEGGEKWTEGSTSASKDYSEVPAGKYHLLIETTTPATNGGTYEVKLQTGGIYWINIFIMLCLIVIVPLIKYFQEYNFEKERWADSDYSPYVTEEDE</sequence>
<dbReference type="Pfam" id="PF13785">
    <property type="entry name" value="DUF4178"/>
    <property type="match status" value="1"/>
</dbReference>
<feature type="domain" description="DUF4178" evidence="2">
    <location>
        <begin position="43"/>
        <end position="172"/>
    </location>
</feature>
<evidence type="ECO:0000256" key="1">
    <source>
        <dbReference type="SAM" id="Phobius"/>
    </source>
</evidence>
<feature type="transmembrane region" description="Helical" evidence="1">
    <location>
        <begin position="365"/>
        <end position="386"/>
    </location>
</feature>